<dbReference type="Gene3D" id="3.30.310.220">
    <property type="entry name" value="Fungal kinase associated-1 domain"/>
    <property type="match status" value="1"/>
</dbReference>
<dbReference type="PROSITE" id="PS00108">
    <property type="entry name" value="PROTEIN_KINASE_ST"/>
    <property type="match status" value="1"/>
</dbReference>
<evidence type="ECO:0000313" key="15">
    <source>
        <dbReference type="EMBL" id="ETN40490.1"/>
    </source>
</evidence>
<dbReference type="GO" id="GO:0005940">
    <property type="term" value="C:septin ring"/>
    <property type="evidence" value="ECO:0007669"/>
    <property type="project" value="UniProtKB-ARBA"/>
</dbReference>
<dbReference type="PROSITE" id="PS00107">
    <property type="entry name" value="PROTEIN_KINASE_ATP"/>
    <property type="match status" value="1"/>
</dbReference>
<feature type="compositionally biased region" description="Low complexity" evidence="13">
    <location>
        <begin position="731"/>
        <end position="747"/>
    </location>
</feature>
<proteinExistence type="inferred from homology"/>
<evidence type="ECO:0000256" key="3">
    <source>
        <dbReference type="ARBA" id="ARBA00012513"/>
    </source>
</evidence>
<keyword evidence="7 12" id="KW-0547">Nucleotide-binding</keyword>
<evidence type="ECO:0000256" key="4">
    <source>
        <dbReference type="ARBA" id="ARBA00022527"/>
    </source>
</evidence>
<dbReference type="PROSITE" id="PS50011">
    <property type="entry name" value="PROTEIN_KINASE_DOM"/>
    <property type="match status" value="1"/>
</dbReference>
<dbReference type="AlphaFoldDB" id="W2RVZ7"/>
<dbReference type="InterPro" id="IPR011009">
    <property type="entry name" value="Kinase-like_dom_sf"/>
</dbReference>
<sequence length="1223" mass="136413">MEKSTGAERSSPRRRPLGERQPRATPQPTPTKPAAVPNTPSPRMPHHESLQSEGNLSAREKRTAGGPANNPDPPNDVPAESERKVVYTNKGKRKTHVGPWHLGKTLGKGATGRVRLARHSITAEVVAVKIVSKKSAAMVQSASMARIDSDTANPVNKLGTRTMPFGIEREVVIMKLIEHPNVINLYDIWENRGELYLILEYVEGGELFDYVSSTGALPEPEAVRLFRQIISGLSYCHRFNICHRDLKPENILLDKDRNVKLADFGMAALQPTGKWLTTSCGSPHYAAPEIIQGLQYRGDKADIWSCGIILFAMLNGFLPFDGGDLTTTLRLVRKGDYFLPPNLSVEASDLVQRILQKHPERRICMDDIWAHPLLRKYERYHASLNPGVNLPGPAAAFTEDQVTQRVEDIDDIDLDILRSLQTLWHSETPETLMERLINDENNHEKMFYHALIKFRDEQLENYDGDPLQYSASDYHHITRPQPKSPKRKSAANGLGHTRRPSQFSIISDTGAKRDTYYKNPAISASKATQSTYDPYRSSKTPIVESPKNTPTVVIRRDARAGSIQGGIRHPALNRVQNEMSHVDVAEEPERPIQTRRTSYSTITSKSSVASSKRVGRMRKSVSYKRRVSFPRQRQAPGPTHAPKARSTGPEPIGSSADVSMDRPRTRGSESMISTTYSNPSLPTPPAATRPRRPASDMQIKKGPALTQSWRDDTRKVSQELGKICEEAFNRSSISSTSAASHYATADTPPTSVGTQDGRLSSYLRDRPLPETPALRELQEKRQKVIDMFSGHDDVDLKKMLAPIDVLINEELKRQKGQAAANAAADRRTSSMPLPRSTMEDLKRLREDAPRAASDPFGKNPKPHDATVRLVPASSPQGSRLSPVNVRKNKATPINSMRDGRVDPALTQQDRQGYDSRLYNSNMVLATIQEDPPSSPKKKASTTSLSRKWSWLNKRNMDESSRYTGDGYSPEKTLDQSGQEPMASGALDASNNKALAVDTPERQQLISQKRKWFQKMFGKSAKAKQADIPIHTDHEIVDDASEDLNANGNNEELVGGRTSRRSFRPHTSVDAATAAAAHAPIEISQNWLAKFFRIKPATRIICLQVSKGRASKDIVRVLKDWRKYGLRDVVCERRADGDMVRGRVDACNYLHIKPVTFHAFLYCVLEHGRKANLSVIKFTQEKGAASSFYRVVETLESVLKERGLVVLDPVRKKGIERSLKEAGL</sequence>
<keyword evidence="9 12" id="KW-0067">ATP-binding</keyword>
<dbReference type="GO" id="GO:0004674">
    <property type="term" value="F:protein serine/threonine kinase activity"/>
    <property type="evidence" value="ECO:0007669"/>
    <property type="project" value="UniProtKB-KW"/>
</dbReference>
<dbReference type="RefSeq" id="XP_008717333.1">
    <property type="nucleotide sequence ID" value="XM_008719111.1"/>
</dbReference>
<comment type="subcellular location">
    <subcellularLocation>
        <location evidence="1">Bud neck</location>
    </subcellularLocation>
</comment>
<dbReference type="InterPro" id="IPR031850">
    <property type="entry name" value="Fungal_KA1_dom"/>
</dbReference>
<feature type="region of interest" description="Disordered" evidence="13">
    <location>
        <begin position="925"/>
        <end position="945"/>
    </location>
</feature>
<comment type="catalytic activity">
    <reaction evidence="10">
        <text>L-threonyl-[protein] + ATP = O-phospho-L-threonyl-[protein] + ADP + H(+)</text>
        <dbReference type="Rhea" id="RHEA:46608"/>
        <dbReference type="Rhea" id="RHEA-COMP:11060"/>
        <dbReference type="Rhea" id="RHEA-COMP:11605"/>
        <dbReference type="ChEBI" id="CHEBI:15378"/>
        <dbReference type="ChEBI" id="CHEBI:30013"/>
        <dbReference type="ChEBI" id="CHEBI:30616"/>
        <dbReference type="ChEBI" id="CHEBI:61977"/>
        <dbReference type="ChEBI" id="CHEBI:456216"/>
        <dbReference type="EC" id="2.7.11.1"/>
    </reaction>
</comment>
<keyword evidence="4" id="KW-0723">Serine/threonine-protein kinase</keyword>
<evidence type="ECO:0000256" key="1">
    <source>
        <dbReference type="ARBA" id="ARBA00004266"/>
    </source>
</evidence>
<gene>
    <name evidence="15" type="ORF">HMPREF1541_04767</name>
</gene>
<dbReference type="Gene3D" id="1.10.510.10">
    <property type="entry name" value="Transferase(Phosphotransferase) domain 1"/>
    <property type="match status" value="1"/>
</dbReference>
<feature type="compositionally biased region" description="Low complexity" evidence="13">
    <location>
        <begin position="594"/>
        <end position="612"/>
    </location>
</feature>
<evidence type="ECO:0000256" key="2">
    <source>
        <dbReference type="ARBA" id="ARBA00010791"/>
    </source>
</evidence>
<dbReference type="CDD" id="cd14081">
    <property type="entry name" value="STKc_BRSK1_2"/>
    <property type="match status" value="1"/>
</dbReference>
<evidence type="ECO:0000256" key="7">
    <source>
        <dbReference type="ARBA" id="ARBA00022741"/>
    </source>
</evidence>
<feature type="region of interest" description="Disordered" evidence="13">
    <location>
        <begin position="1041"/>
        <end position="1063"/>
    </location>
</feature>
<dbReference type="InterPro" id="IPR008271">
    <property type="entry name" value="Ser/Thr_kinase_AS"/>
</dbReference>
<dbReference type="GO" id="GO:0035556">
    <property type="term" value="P:intracellular signal transduction"/>
    <property type="evidence" value="ECO:0007669"/>
    <property type="project" value="TreeGrafter"/>
</dbReference>
<feature type="compositionally biased region" description="Basic residues" evidence="13">
    <location>
        <begin position="613"/>
        <end position="628"/>
    </location>
</feature>
<evidence type="ECO:0000256" key="13">
    <source>
        <dbReference type="SAM" id="MobiDB-lite"/>
    </source>
</evidence>
<feature type="region of interest" description="Disordered" evidence="13">
    <location>
        <begin position="1"/>
        <end position="82"/>
    </location>
</feature>
<feature type="region of interest" description="Disordered" evidence="13">
    <location>
        <begin position="581"/>
        <end position="713"/>
    </location>
</feature>
<dbReference type="InterPro" id="IPR017441">
    <property type="entry name" value="Protein_kinase_ATP_BS"/>
</dbReference>
<evidence type="ECO:0000259" key="14">
    <source>
        <dbReference type="PROSITE" id="PS50011"/>
    </source>
</evidence>
<dbReference type="InParanoid" id="W2RVZ7"/>
<evidence type="ECO:0000256" key="12">
    <source>
        <dbReference type="PROSITE-ProRule" id="PRU10141"/>
    </source>
</evidence>
<dbReference type="PANTHER" id="PTHR24346:SF110">
    <property type="entry name" value="NON-SPECIFIC SERINE_THREONINE PROTEIN KINASE"/>
    <property type="match status" value="1"/>
</dbReference>
<dbReference type="InterPro" id="IPR000719">
    <property type="entry name" value="Prot_kinase_dom"/>
</dbReference>
<feature type="compositionally biased region" description="Polar residues" evidence="13">
    <location>
        <begin position="748"/>
        <end position="758"/>
    </location>
</feature>
<evidence type="ECO:0000313" key="16">
    <source>
        <dbReference type="Proteomes" id="UP000030752"/>
    </source>
</evidence>
<feature type="domain" description="Protein kinase" evidence="14">
    <location>
        <begin position="100"/>
        <end position="374"/>
    </location>
</feature>
<dbReference type="GO" id="GO:0005524">
    <property type="term" value="F:ATP binding"/>
    <property type="evidence" value="ECO:0007669"/>
    <property type="project" value="UniProtKB-UniRule"/>
</dbReference>
<keyword evidence="8" id="KW-0418">Kinase</keyword>
<keyword evidence="16" id="KW-1185">Reference proteome</keyword>
<feature type="compositionally biased region" description="Basic and acidic residues" evidence="13">
    <location>
        <begin position="581"/>
        <end position="592"/>
    </location>
</feature>
<accession>W2RVZ7</accession>
<feature type="region of interest" description="Disordered" evidence="13">
    <location>
        <begin position="476"/>
        <end position="501"/>
    </location>
</feature>
<feature type="compositionally biased region" description="Polar residues" evidence="13">
    <location>
        <begin position="668"/>
        <end position="680"/>
    </location>
</feature>
<organism evidence="15 16">
    <name type="scientific">Cyphellophora europaea (strain CBS 101466)</name>
    <name type="common">Phialophora europaea</name>
    <dbReference type="NCBI Taxonomy" id="1220924"/>
    <lineage>
        <taxon>Eukaryota</taxon>
        <taxon>Fungi</taxon>
        <taxon>Dikarya</taxon>
        <taxon>Ascomycota</taxon>
        <taxon>Pezizomycotina</taxon>
        <taxon>Eurotiomycetes</taxon>
        <taxon>Chaetothyriomycetidae</taxon>
        <taxon>Chaetothyriales</taxon>
        <taxon>Cyphellophoraceae</taxon>
        <taxon>Cyphellophora</taxon>
    </lineage>
</organism>
<dbReference type="InterPro" id="IPR043024">
    <property type="entry name" value="KA1_sf_fungal"/>
</dbReference>
<dbReference type="Pfam" id="PF00069">
    <property type="entry name" value="Pkinase"/>
    <property type="match status" value="1"/>
</dbReference>
<dbReference type="EMBL" id="KB822720">
    <property type="protein sequence ID" value="ETN40490.1"/>
    <property type="molecule type" value="Genomic_DNA"/>
</dbReference>
<dbReference type="EC" id="2.7.11.1" evidence="3"/>
<dbReference type="VEuPathDB" id="FungiDB:HMPREF1541_04767"/>
<feature type="binding site" evidence="12">
    <location>
        <position position="129"/>
    </location>
    <ligand>
        <name>ATP</name>
        <dbReference type="ChEBI" id="CHEBI:30616"/>
    </ligand>
</feature>
<evidence type="ECO:0000256" key="6">
    <source>
        <dbReference type="ARBA" id="ARBA00022679"/>
    </source>
</evidence>
<dbReference type="Proteomes" id="UP000030752">
    <property type="component" value="Unassembled WGS sequence"/>
</dbReference>
<dbReference type="SMART" id="SM00220">
    <property type="entry name" value="S_TKc"/>
    <property type="match status" value="1"/>
</dbReference>
<evidence type="ECO:0000256" key="5">
    <source>
        <dbReference type="ARBA" id="ARBA00022553"/>
    </source>
</evidence>
<dbReference type="eggNOG" id="KOG0588">
    <property type="taxonomic scope" value="Eukaryota"/>
</dbReference>
<comment type="similarity">
    <text evidence="2">Belongs to the protein kinase superfamily. CAMK Ser/Thr protein kinase family. NIM1 subfamily.</text>
</comment>
<dbReference type="GeneID" id="19972106"/>
<name>W2RVZ7_CYPE1</name>
<feature type="region of interest" description="Disordered" evidence="13">
    <location>
        <begin position="816"/>
        <end position="840"/>
    </location>
</feature>
<dbReference type="PANTHER" id="PTHR24346">
    <property type="entry name" value="MAP/MICROTUBULE AFFINITY-REGULATING KINASE"/>
    <property type="match status" value="1"/>
</dbReference>
<feature type="region of interest" description="Disordered" evidence="13">
    <location>
        <begin position="957"/>
        <end position="985"/>
    </location>
</feature>
<dbReference type="SUPFAM" id="SSF56112">
    <property type="entry name" value="Protein kinase-like (PK-like)"/>
    <property type="match status" value="1"/>
</dbReference>
<feature type="region of interest" description="Disordered" evidence="13">
    <location>
        <begin position="528"/>
        <end position="548"/>
    </location>
</feature>
<dbReference type="GO" id="GO:0005935">
    <property type="term" value="C:cellular bud neck"/>
    <property type="evidence" value="ECO:0007669"/>
    <property type="project" value="UniProtKB-SubCell"/>
</dbReference>
<evidence type="ECO:0000256" key="8">
    <source>
        <dbReference type="ARBA" id="ARBA00022777"/>
    </source>
</evidence>
<dbReference type="HOGENOM" id="CLU_004222_0_0_1"/>
<evidence type="ECO:0000256" key="10">
    <source>
        <dbReference type="ARBA" id="ARBA00047899"/>
    </source>
</evidence>
<protein>
    <recommendedName>
        <fullName evidence="3">non-specific serine/threonine protein kinase</fullName>
        <ecNumber evidence="3">2.7.11.1</ecNumber>
    </recommendedName>
</protein>
<dbReference type="Pfam" id="PF16797">
    <property type="entry name" value="Fungal_KA1"/>
    <property type="match status" value="1"/>
</dbReference>
<keyword evidence="5" id="KW-0597">Phosphoprotein</keyword>
<evidence type="ECO:0000256" key="11">
    <source>
        <dbReference type="ARBA" id="ARBA00048679"/>
    </source>
</evidence>
<comment type="catalytic activity">
    <reaction evidence="11">
        <text>L-seryl-[protein] + ATP = O-phospho-L-seryl-[protein] + ADP + H(+)</text>
        <dbReference type="Rhea" id="RHEA:17989"/>
        <dbReference type="Rhea" id="RHEA-COMP:9863"/>
        <dbReference type="Rhea" id="RHEA-COMP:11604"/>
        <dbReference type="ChEBI" id="CHEBI:15378"/>
        <dbReference type="ChEBI" id="CHEBI:29999"/>
        <dbReference type="ChEBI" id="CHEBI:30616"/>
        <dbReference type="ChEBI" id="CHEBI:83421"/>
        <dbReference type="ChEBI" id="CHEBI:456216"/>
        <dbReference type="EC" id="2.7.11.1"/>
    </reaction>
</comment>
<feature type="region of interest" description="Disordered" evidence="13">
    <location>
        <begin position="731"/>
        <end position="777"/>
    </location>
</feature>
<reference evidence="15 16" key="1">
    <citation type="submission" date="2013-03" db="EMBL/GenBank/DDBJ databases">
        <title>The Genome Sequence of Phialophora europaea CBS 101466.</title>
        <authorList>
            <consortium name="The Broad Institute Genomics Platform"/>
            <person name="Cuomo C."/>
            <person name="de Hoog S."/>
            <person name="Gorbushina A."/>
            <person name="Walker B."/>
            <person name="Young S.K."/>
            <person name="Zeng Q."/>
            <person name="Gargeya S."/>
            <person name="Fitzgerald M."/>
            <person name="Haas B."/>
            <person name="Abouelleil A."/>
            <person name="Allen A.W."/>
            <person name="Alvarado L."/>
            <person name="Arachchi H.M."/>
            <person name="Berlin A.M."/>
            <person name="Chapman S.B."/>
            <person name="Gainer-Dewar J."/>
            <person name="Goldberg J."/>
            <person name="Griggs A."/>
            <person name="Gujja S."/>
            <person name="Hansen M."/>
            <person name="Howarth C."/>
            <person name="Imamovic A."/>
            <person name="Ireland A."/>
            <person name="Larimer J."/>
            <person name="McCowan C."/>
            <person name="Murphy C."/>
            <person name="Pearson M."/>
            <person name="Poon T.W."/>
            <person name="Priest M."/>
            <person name="Roberts A."/>
            <person name="Saif S."/>
            <person name="Shea T."/>
            <person name="Sisk P."/>
            <person name="Sykes S."/>
            <person name="Wortman J."/>
            <person name="Nusbaum C."/>
            <person name="Birren B."/>
        </authorList>
    </citation>
    <scope>NUCLEOTIDE SEQUENCE [LARGE SCALE GENOMIC DNA]</scope>
    <source>
        <strain evidence="15 16">CBS 101466</strain>
    </source>
</reference>
<dbReference type="FunFam" id="1.10.510.10:FF:000394">
    <property type="entry name" value="Serine/threonine-protein kinase HSL1"/>
    <property type="match status" value="1"/>
</dbReference>
<evidence type="ECO:0000256" key="9">
    <source>
        <dbReference type="ARBA" id="ARBA00022840"/>
    </source>
</evidence>
<dbReference type="STRING" id="1220924.W2RVZ7"/>
<dbReference type="OrthoDB" id="504170at2759"/>
<keyword evidence="6" id="KW-0808">Transferase</keyword>